<dbReference type="InterPro" id="IPR002716">
    <property type="entry name" value="PIN_dom"/>
</dbReference>
<dbReference type="PANTHER" id="PTHR36173:SF2">
    <property type="entry name" value="RIBONUCLEASE VAPC16"/>
    <property type="match status" value="1"/>
</dbReference>
<protein>
    <submittedName>
        <fullName evidence="2">PIN domain nuclease of toxin-antitoxin system</fullName>
    </submittedName>
</protein>
<dbReference type="InterPro" id="IPR052919">
    <property type="entry name" value="TA_system_RNase"/>
</dbReference>
<dbReference type="InterPro" id="IPR041705">
    <property type="entry name" value="PIN_Sll0205"/>
</dbReference>
<dbReference type="Proteomes" id="UP000238071">
    <property type="component" value="Unassembled WGS sequence"/>
</dbReference>
<keyword evidence="3" id="KW-1185">Reference proteome</keyword>
<proteinExistence type="predicted"/>
<dbReference type="AlphaFoldDB" id="A0A2S6H4H2"/>
<dbReference type="InterPro" id="IPR029060">
    <property type="entry name" value="PIN-like_dom_sf"/>
</dbReference>
<evidence type="ECO:0000313" key="3">
    <source>
        <dbReference type="Proteomes" id="UP000238071"/>
    </source>
</evidence>
<accession>A0A2S6H4H2</accession>
<dbReference type="Pfam" id="PF01850">
    <property type="entry name" value="PIN"/>
    <property type="match status" value="1"/>
</dbReference>
<feature type="domain" description="PIN" evidence="1">
    <location>
        <begin position="3"/>
        <end position="121"/>
    </location>
</feature>
<dbReference type="Gene3D" id="3.40.50.1010">
    <property type="entry name" value="5'-nuclease"/>
    <property type="match status" value="1"/>
</dbReference>
<organism evidence="2 3">
    <name type="scientific">Methylobacter tundripaludum</name>
    <dbReference type="NCBI Taxonomy" id="173365"/>
    <lineage>
        <taxon>Bacteria</taxon>
        <taxon>Pseudomonadati</taxon>
        <taxon>Pseudomonadota</taxon>
        <taxon>Gammaproteobacteria</taxon>
        <taxon>Methylococcales</taxon>
        <taxon>Methylococcaceae</taxon>
        <taxon>Methylobacter</taxon>
    </lineage>
</organism>
<dbReference type="EMBL" id="PTIY01000004">
    <property type="protein sequence ID" value="PPK72343.1"/>
    <property type="molecule type" value="Genomic_DNA"/>
</dbReference>
<dbReference type="SUPFAM" id="SSF88723">
    <property type="entry name" value="PIN domain-like"/>
    <property type="match status" value="1"/>
</dbReference>
<evidence type="ECO:0000259" key="1">
    <source>
        <dbReference type="Pfam" id="PF01850"/>
    </source>
</evidence>
<sequence length="127" mass="14651">MRYLLDTHTLIWFLEGDHRLSAAANDIVSDADNDIYVSIVSLWEMAIKISLGKLQLSQSLEQVIEQLGQQNITLFEVHPTHVLTVLSLPFEHRDPFDRLLIAQALVEDMKFISNEALFLRYGVDRVW</sequence>
<name>A0A2S6H4H2_9GAMM</name>
<dbReference type="PANTHER" id="PTHR36173">
    <property type="entry name" value="RIBONUCLEASE VAPC16-RELATED"/>
    <property type="match status" value="1"/>
</dbReference>
<dbReference type="CDD" id="cd09872">
    <property type="entry name" value="PIN_Sll0205-like"/>
    <property type="match status" value="1"/>
</dbReference>
<dbReference type="RefSeq" id="WP_104423136.1">
    <property type="nucleotide sequence ID" value="NZ_PTIY01000004.1"/>
</dbReference>
<gene>
    <name evidence="2" type="ORF">B0F88_104136</name>
</gene>
<reference evidence="2 3" key="1">
    <citation type="submission" date="2018-02" db="EMBL/GenBank/DDBJ databases">
        <title>Subsurface microbial communities from deep shales in Ohio and West Virginia, USA.</title>
        <authorList>
            <person name="Wrighton K."/>
        </authorList>
    </citation>
    <scope>NUCLEOTIDE SEQUENCE [LARGE SCALE GENOMIC DNA]</scope>
    <source>
        <strain evidence="2 3">OWC-G53F</strain>
    </source>
</reference>
<comment type="caution">
    <text evidence="2">The sequence shown here is derived from an EMBL/GenBank/DDBJ whole genome shotgun (WGS) entry which is preliminary data.</text>
</comment>
<evidence type="ECO:0000313" key="2">
    <source>
        <dbReference type="EMBL" id="PPK72343.1"/>
    </source>
</evidence>
<dbReference type="OrthoDB" id="9798990at2"/>